<evidence type="ECO:0000256" key="3">
    <source>
        <dbReference type="SAM" id="Phobius"/>
    </source>
</evidence>
<feature type="region of interest" description="Disordered" evidence="2">
    <location>
        <begin position="183"/>
        <end position="207"/>
    </location>
</feature>
<sequence length="207" mass="21850">MTSAAGADASAGTSAGTLGRVNTPTDGGPRQSKVSRPKDRPAASDRGRSRLGDITRPIAVERRLITSRRSTIIIALVVVVIVVALSLSLFGLPIRTYLSQNGKIETRQAQLNELLAINQELRAEIDRSSTDDGVREAAREQFNLIDEGQERISMTDSLEVPTDLPVGWPYDLVTGVVALRTSGTGEGAPPSTITSAASTTVATTIAP</sequence>
<feature type="compositionally biased region" description="Low complexity" evidence="2">
    <location>
        <begin position="188"/>
        <end position="207"/>
    </location>
</feature>
<name>A0A2G6K6J8_9ACTN</name>
<keyword evidence="1" id="KW-0175">Coiled coil</keyword>
<keyword evidence="3" id="KW-1133">Transmembrane helix</keyword>
<dbReference type="Proteomes" id="UP000230914">
    <property type="component" value="Unassembled WGS sequence"/>
</dbReference>
<evidence type="ECO:0008006" key="6">
    <source>
        <dbReference type="Google" id="ProtNLM"/>
    </source>
</evidence>
<organism evidence="4 5">
    <name type="scientific">Ilumatobacter coccineus</name>
    <dbReference type="NCBI Taxonomy" id="467094"/>
    <lineage>
        <taxon>Bacteria</taxon>
        <taxon>Bacillati</taxon>
        <taxon>Actinomycetota</taxon>
        <taxon>Acidimicrobiia</taxon>
        <taxon>Acidimicrobiales</taxon>
        <taxon>Ilumatobacteraceae</taxon>
        <taxon>Ilumatobacter</taxon>
    </lineage>
</organism>
<dbReference type="AlphaFoldDB" id="A0A2G6K6J8"/>
<feature type="coiled-coil region" evidence="1">
    <location>
        <begin position="104"/>
        <end position="131"/>
    </location>
</feature>
<gene>
    <name evidence="4" type="ORF">CSA55_06060</name>
</gene>
<comment type="caution">
    <text evidence="4">The sequence shown here is derived from an EMBL/GenBank/DDBJ whole genome shotgun (WGS) entry which is preliminary data.</text>
</comment>
<reference evidence="4 5" key="1">
    <citation type="submission" date="2017-10" db="EMBL/GenBank/DDBJ databases">
        <title>Novel microbial diversity and functional potential in the marine mammal oral microbiome.</title>
        <authorList>
            <person name="Dudek N.K."/>
            <person name="Sun C.L."/>
            <person name="Burstein D."/>
            <person name="Kantor R.S."/>
            <person name="Aliaga Goltsman D.S."/>
            <person name="Bik E.M."/>
            <person name="Thomas B.C."/>
            <person name="Banfield J.F."/>
            <person name="Relman D.A."/>
        </authorList>
    </citation>
    <scope>NUCLEOTIDE SEQUENCE [LARGE SCALE GENOMIC DNA]</scope>
    <source>
        <strain evidence="4">DOLJORAL78_61_10</strain>
    </source>
</reference>
<evidence type="ECO:0000313" key="5">
    <source>
        <dbReference type="Proteomes" id="UP000230914"/>
    </source>
</evidence>
<keyword evidence="3" id="KW-0472">Membrane</keyword>
<evidence type="ECO:0000256" key="1">
    <source>
        <dbReference type="SAM" id="Coils"/>
    </source>
</evidence>
<protein>
    <recommendedName>
        <fullName evidence="6">Septum formation initiator family protein</fullName>
    </recommendedName>
</protein>
<evidence type="ECO:0000256" key="2">
    <source>
        <dbReference type="SAM" id="MobiDB-lite"/>
    </source>
</evidence>
<proteinExistence type="predicted"/>
<feature type="compositionally biased region" description="Basic and acidic residues" evidence="2">
    <location>
        <begin position="36"/>
        <end position="50"/>
    </location>
</feature>
<accession>A0A2G6K6J8</accession>
<keyword evidence="3" id="KW-0812">Transmembrane</keyword>
<dbReference type="EMBL" id="PDSL01000095">
    <property type="protein sequence ID" value="PIE31265.1"/>
    <property type="molecule type" value="Genomic_DNA"/>
</dbReference>
<evidence type="ECO:0000313" key="4">
    <source>
        <dbReference type="EMBL" id="PIE31265.1"/>
    </source>
</evidence>
<dbReference type="InterPro" id="IPR007060">
    <property type="entry name" value="FtsL/DivIC"/>
</dbReference>
<feature type="compositionally biased region" description="Low complexity" evidence="2">
    <location>
        <begin position="1"/>
        <end position="17"/>
    </location>
</feature>
<feature type="transmembrane region" description="Helical" evidence="3">
    <location>
        <begin position="72"/>
        <end position="94"/>
    </location>
</feature>
<feature type="region of interest" description="Disordered" evidence="2">
    <location>
        <begin position="1"/>
        <end position="50"/>
    </location>
</feature>
<dbReference type="Pfam" id="PF04977">
    <property type="entry name" value="DivIC"/>
    <property type="match status" value="1"/>
</dbReference>